<evidence type="ECO:0000259" key="1">
    <source>
        <dbReference type="Pfam" id="PF24864"/>
    </source>
</evidence>
<feature type="non-terminal residue" evidence="2">
    <location>
        <position position="279"/>
    </location>
</feature>
<sequence>NSQLQSRLLCMPGEIRNIIYHYSLTTDLPITDPTTGEPCHTTTKSLHHGIPPLGTALLQTCRLIYYEADIRQLYTRNTFRFTSVTHMHRFLVLLPHEHGRIIEDLEVDIRDINETHPGVSRDWTQYLSWSEGIWAKKLGSLKDDAPAMKVLRLNFEAWPKVSMSRRHLWDILRRLLSNINGLEKVVVVGSTKGMPMAKREPWSPVHFVGSDDVWSDDLVELMSATVGQPDEDKLIRWTRSNGAISLEVVSKVRLRKRNRLWVGKSTAEKSDGSWPENGS</sequence>
<gene>
    <name evidence="2" type="ORF">K432DRAFT_280624</name>
</gene>
<accession>A0A8E2E492</accession>
<dbReference type="Proteomes" id="UP000250266">
    <property type="component" value="Unassembled WGS sequence"/>
</dbReference>
<feature type="domain" description="DUF7730" evidence="1">
    <location>
        <begin position="54"/>
        <end position="108"/>
    </location>
</feature>
<dbReference type="InterPro" id="IPR056632">
    <property type="entry name" value="DUF7730"/>
</dbReference>
<name>A0A8E2E492_9PEZI</name>
<protein>
    <recommendedName>
        <fullName evidence="1">DUF7730 domain-containing protein</fullName>
    </recommendedName>
</protein>
<dbReference type="AlphaFoldDB" id="A0A8E2E492"/>
<proteinExistence type="predicted"/>
<dbReference type="OrthoDB" id="62952at2759"/>
<feature type="non-terminal residue" evidence="2">
    <location>
        <position position="1"/>
    </location>
</feature>
<organism evidence="2 3">
    <name type="scientific">Lepidopterella palustris CBS 459.81</name>
    <dbReference type="NCBI Taxonomy" id="1314670"/>
    <lineage>
        <taxon>Eukaryota</taxon>
        <taxon>Fungi</taxon>
        <taxon>Dikarya</taxon>
        <taxon>Ascomycota</taxon>
        <taxon>Pezizomycotina</taxon>
        <taxon>Dothideomycetes</taxon>
        <taxon>Pleosporomycetidae</taxon>
        <taxon>Mytilinidiales</taxon>
        <taxon>Argynnaceae</taxon>
        <taxon>Lepidopterella</taxon>
    </lineage>
</organism>
<dbReference type="EMBL" id="KV745167">
    <property type="protein sequence ID" value="OCK76931.1"/>
    <property type="molecule type" value="Genomic_DNA"/>
</dbReference>
<dbReference type="Pfam" id="PF24864">
    <property type="entry name" value="DUF7730"/>
    <property type="match status" value="1"/>
</dbReference>
<evidence type="ECO:0000313" key="3">
    <source>
        <dbReference type="Proteomes" id="UP000250266"/>
    </source>
</evidence>
<keyword evidence="3" id="KW-1185">Reference proteome</keyword>
<dbReference type="PANTHER" id="PTHR42085:SF1">
    <property type="entry name" value="F-BOX DOMAIN-CONTAINING PROTEIN"/>
    <property type="match status" value="1"/>
</dbReference>
<reference evidence="2 3" key="1">
    <citation type="journal article" date="2016" name="Nat. Commun.">
        <title>Ectomycorrhizal ecology is imprinted in the genome of the dominant symbiotic fungus Cenococcum geophilum.</title>
        <authorList>
            <consortium name="DOE Joint Genome Institute"/>
            <person name="Peter M."/>
            <person name="Kohler A."/>
            <person name="Ohm R.A."/>
            <person name="Kuo A."/>
            <person name="Krutzmann J."/>
            <person name="Morin E."/>
            <person name="Arend M."/>
            <person name="Barry K.W."/>
            <person name="Binder M."/>
            <person name="Choi C."/>
            <person name="Clum A."/>
            <person name="Copeland A."/>
            <person name="Grisel N."/>
            <person name="Haridas S."/>
            <person name="Kipfer T."/>
            <person name="LaButti K."/>
            <person name="Lindquist E."/>
            <person name="Lipzen A."/>
            <person name="Maire R."/>
            <person name="Meier B."/>
            <person name="Mihaltcheva S."/>
            <person name="Molinier V."/>
            <person name="Murat C."/>
            <person name="Poggeler S."/>
            <person name="Quandt C.A."/>
            <person name="Sperisen C."/>
            <person name="Tritt A."/>
            <person name="Tisserant E."/>
            <person name="Crous P.W."/>
            <person name="Henrissat B."/>
            <person name="Nehls U."/>
            <person name="Egli S."/>
            <person name="Spatafora J.W."/>
            <person name="Grigoriev I.V."/>
            <person name="Martin F.M."/>
        </authorList>
    </citation>
    <scope>NUCLEOTIDE SEQUENCE [LARGE SCALE GENOMIC DNA]</scope>
    <source>
        <strain evidence="2 3">CBS 459.81</strain>
    </source>
</reference>
<dbReference type="PANTHER" id="PTHR42085">
    <property type="entry name" value="F-BOX DOMAIN-CONTAINING PROTEIN"/>
    <property type="match status" value="1"/>
</dbReference>
<evidence type="ECO:0000313" key="2">
    <source>
        <dbReference type="EMBL" id="OCK76931.1"/>
    </source>
</evidence>
<dbReference type="InterPro" id="IPR038883">
    <property type="entry name" value="AN11006-like"/>
</dbReference>